<accession>A0A0D2BNH9</accession>
<dbReference type="GeneID" id="25328426"/>
<feature type="transmembrane region" description="Helical" evidence="1">
    <location>
        <begin position="297"/>
        <end position="323"/>
    </location>
</feature>
<dbReference type="OrthoDB" id="5428890at2759"/>
<dbReference type="AlphaFoldDB" id="A0A0D2BNH9"/>
<dbReference type="RefSeq" id="XP_013314720.1">
    <property type="nucleotide sequence ID" value="XM_013459266.1"/>
</dbReference>
<protein>
    <submittedName>
        <fullName evidence="2">Uncharacterized protein</fullName>
    </submittedName>
</protein>
<evidence type="ECO:0000256" key="1">
    <source>
        <dbReference type="SAM" id="Phobius"/>
    </source>
</evidence>
<proteinExistence type="predicted"/>
<keyword evidence="1" id="KW-0472">Membrane</keyword>
<gene>
    <name evidence="2" type="ORF">PV05_06518</name>
</gene>
<sequence>MSALLKKAVINRVGQNDGDLIVPLAERLWGLSVRKSSKEAILLIEFYNAKTAILDPARFCPTSHNDLVNLVSLLKTRSGTSLKDLPSEVLANQHKHAWLAGRSNEAVLAAMKFAASIWLMSSTSGWSEDEILSEFIQRNRPSCTFSTSATNASEIQVTARGLSQIAGIDILWTSDLREHLKYNPRQRILSLFRHGSFLKERSNSGYPQGFLQETASTMALLFPYGDSPHKRWNRRIRRKAEPDVEVGLATNPSRDPQDYQYWGGHLISIQKTFDTSKPGTLRQWIHDTRDGNQFYTFWFAVFAIFLTLLFGLIQSVTGILQVIKD</sequence>
<keyword evidence="1" id="KW-1133">Transmembrane helix</keyword>
<evidence type="ECO:0000313" key="3">
    <source>
        <dbReference type="Proteomes" id="UP000054342"/>
    </source>
</evidence>
<dbReference type="HOGENOM" id="CLU_053383_0_0_1"/>
<reference evidence="2 3" key="1">
    <citation type="submission" date="2015-01" db="EMBL/GenBank/DDBJ databases">
        <title>The Genome Sequence of Exophiala xenobiotica CBS118157.</title>
        <authorList>
            <consortium name="The Broad Institute Genomics Platform"/>
            <person name="Cuomo C."/>
            <person name="de Hoog S."/>
            <person name="Gorbushina A."/>
            <person name="Stielow B."/>
            <person name="Teixiera M."/>
            <person name="Abouelleil A."/>
            <person name="Chapman S.B."/>
            <person name="Priest M."/>
            <person name="Young S.K."/>
            <person name="Wortman J."/>
            <person name="Nusbaum C."/>
            <person name="Birren B."/>
        </authorList>
    </citation>
    <scope>NUCLEOTIDE SEQUENCE [LARGE SCALE GENOMIC DNA]</scope>
    <source>
        <strain evidence="2 3">CBS 118157</strain>
    </source>
</reference>
<dbReference type="EMBL" id="KN847320">
    <property type="protein sequence ID" value="KIW54136.1"/>
    <property type="molecule type" value="Genomic_DNA"/>
</dbReference>
<dbReference type="Proteomes" id="UP000054342">
    <property type="component" value="Unassembled WGS sequence"/>
</dbReference>
<organism evidence="2 3">
    <name type="scientific">Exophiala xenobiotica</name>
    <dbReference type="NCBI Taxonomy" id="348802"/>
    <lineage>
        <taxon>Eukaryota</taxon>
        <taxon>Fungi</taxon>
        <taxon>Dikarya</taxon>
        <taxon>Ascomycota</taxon>
        <taxon>Pezizomycotina</taxon>
        <taxon>Eurotiomycetes</taxon>
        <taxon>Chaetothyriomycetidae</taxon>
        <taxon>Chaetothyriales</taxon>
        <taxon>Herpotrichiellaceae</taxon>
        <taxon>Exophiala</taxon>
    </lineage>
</organism>
<keyword evidence="1" id="KW-0812">Transmembrane</keyword>
<keyword evidence="3" id="KW-1185">Reference proteome</keyword>
<name>A0A0D2BNH9_9EURO</name>
<evidence type="ECO:0000313" key="2">
    <source>
        <dbReference type="EMBL" id="KIW54136.1"/>
    </source>
</evidence>